<sequence length="275" mass="29370">MTVGTLSPVTVPSDSATSKSSIVVTDPINGMHDTPGVAPITSSNGPLKGDLSADDTTAAPHILACLAAINGGYQGPNHISEEIIEVKPSCAVCTPCAAGLLNDDFTSIISDLHLLQDHCVMSGYTPGKSSFSADSFRNPCFKVYHTFVEPLKGMQTTGEHIKGSSGDADNLFSFENWPLTKEKNCEELLALKTTHCLVPMAAMDLSGHWVSPYTHCHCLQDAIAKLHFTFSHWGIARNKQDVYAANIILMCILVPPHAFSMPAYKQMAPAPAVAS</sequence>
<dbReference type="AlphaFoldDB" id="A0A0C3JMC6"/>
<protein>
    <submittedName>
        <fullName evidence="1">Uncharacterized protein</fullName>
    </submittedName>
</protein>
<keyword evidence="2" id="KW-1185">Reference proteome</keyword>
<gene>
    <name evidence="1" type="ORF">M404DRAFT_21282</name>
</gene>
<reference evidence="2" key="2">
    <citation type="submission" date="2015-01" db="EMBL/GenBank/DDBJ databases">
        <title>Evolutionary Origins and Diversification of the Mycorrhizal Mutualists.</title>
        <authorList>
            <consortium name="DOE Joint Genome Institute"/>
            <consortium name="Mycorrhizal Genomics Consortium"/>
            <person name="Kohler A."/>
            <person name="Kuo A."/>
            <person name="Nagy L.G."/>
            <person name="Floudas D."/>
            <person name="Copeland A."/>
            <person name="Barry K.W."/>
            <person name="Cichocki N."/>
            <person name="Veneault-Fourrey C."/>
            <person name="LaButti K."/>
            <person name="Lindquist E.A."/>
            <person name="Lipzen A."/>
            <person name="Lundell T."/>
            <person name="Morin E."/>
            <person name="Murat C."/>
            <person name="Riley R."/>
            <person name="Ohm R."/>
            <person name="Sun H."/>
            <person name="Tunlid A."/>
            <person name="Henrissat B."/>
            <person name="Grigoriev I.V."/>
            <person name="Hibbett D.S."/>
            <person name="Martin F."/>
        </authorList>
    </citation>
    <scope>NUCLEOTIDE SEQUENCE [LARGE SCALE GENOMIC DNA]</scope>
    <source>
        <strain evidence="2">Marx 270</strain>
    </source>
</reference>
<evidence type="ECO:0000313" key="2">
    <source>
        <dbReference type="Proteomes" id="UP000054217"/>
    </source>
</evidence>
<name>A0A0C3JMC6_PISTI</name>
<dbReference type="OrthoDB" id="2685635at2759"/>
<reference evidence="1 2" key="1">
    <citation type="submission" date="2014-04" db="EMBL/GenBank/DDBJ databases">
        <authorList>
            <consortium name="DOE Joint Genome Institute"/>
            <person name="Kuo A."/>
            <person name="Kohler A."/>
            <person name="Costa M.D."/>
            <person name="Nagy L.G."/>
            <person name="Floudas D."/>
            <person name="Copeland A."/>
            <person name="Barry K.W."/>
            <person name="Cichocki N."/>
            <person name="Veneault-Fourrey C."/>
            <person name="LaButti K."/>
            <person name="Lindquist E.A."/>
            <person name="Lipzen A."/>
            <person name="Lundell T."/>
            <person name="Morin E."/>
            <person name="Murat C."/>
            <person name="Sun H."/>
            <person name="Tunlid A."/>
            <person name="Henrissat B."/>
            <person name="Grigoriev I.V."/>
            <person name="Hibbett D.S."/>
            <person name="Martin F."/>
            <person name="Nordberg H.P."/>
            <person name="Cantor M.N."/>
            <person name="Hua S.X."/>
        </authorList>
    </citation>
    <scope>NUCLEOTIDE SEQUENCE [LARGE SCALE GENOMIC DNA]</scope>
    <source>
        <strain evidence="1 2">Marx 270</strain>
    </source>
</reference>
<dbReference type="HOGENOM" id="CLU_046434_1_0_1"/>
<dbReference type="EMBL" id="KN831952">
    <property type="protein sequence ID" value="KIO10313.1"/>
    <property type="molecule type" value="Genomic_DNA"/>
</dbReference>
<dbReference type="InParanoid" id="A0A0C3JMC6"/>
<accession>A0A0C3JMC6</accession>
<proteinExistence type="predicted"/>
<dbReference type="Proteomes" id="UP000054217">
    <property type="component" value="Unassembled WGS sequence"/>
</dbReference>
<evidence type="ECO:0000313" key="1">
    <source>
        <dbReference type="EMBL" id="KIO10313.1"/>
    </source>
</evidence>
<organism evidence="1 2">
    <name type="scientific">Pisolithus tinctorius Marx 270</name>
    <dbReference type="NCBI Taxonomy" id="870435"/>
    <lineage>
        <taxon>Eukaryota</taxon>
        <taxon>Fungi</taxon>
        <taxon>Dikarya</taxon>
        <taxon>Basidiomycota</taxon>
        <taxon>Agaricomycotina</taxon>
        <taxon>Agaricomycetes</taxon>
        <taxon>Agaricomycetidae</taxon>
        <taxon>Boletales</taxon>
        <taxon>Sclerodermatineae</taxon>
        <taxon>Pisolithaceae</taxon>
        <taxon>Pisolithus</taxon>
    </lineage>
</organism>